<organism evidence="13 14">
    <name type="scientific">Pseudozyma flocculosa PF-1</name>
    <dbReference type="NCBI Taxonomy" id="1277687"/>
    <lineage>
        <taxon>Eukaryota</taxon>
        <taxon>Fungi</taxon>
        <taxon>Dikarya</taxon>
        <taxon>Basidiomycota</taxon>
        <taxon>Ustilaginomycotina</taxon>
        <taxon>Ustilaginomycetes</taxon>
        <taxon>Ustilaginales</taxon>
        <taxon>Ustilaginaceae</taxon>
        <taxon>Pseudozyma</taxon>
    </lineage>
</organism>
<name>A0A061H4L0_9BASI</name>
<comment type="similarity">
    <text evidence="2 9">Belongs to the DEAD box helicase family. DEAH subfamily. FANCM sub-subfamily.</text>
</comment>
<dbReference type="PANTHER" id="PTHR14025">
    <property type="entry name" value="FANCONI ANEMIA GROUP M FANCM FAMILY MEMBER"/>
    <property type="match status" value="1"/>
</dbReference>
<dbReference type="InterPro" id="IPR014001">
    <property type="entry name" value="Helicase_ATP-bd"/>
</dbReference>
<dbReference type="InterPro" id="IPR011545">
    <property type="entry name" value="DEAD/DEAH_box_helicase_dom"/>
</dbReference>
<feature type="domain" description="Helicase ATP-binding" evidence="11">
    <location>
        <begin position="353"/>
        <end position="521"/>
    </location>
</feature>
<evidence type="ECO:0000256" key="5">
    <source>
        <dbReference type="ARBA" id="ARBA00022806"/>
    </source>
</evidence>
<feature type="region of interest" description="Disordered" evidence="10">
    <location>
        <begin position="879"/>
        <end position="1167"/>
    </location>
</feature>
<accession>A0A061H4L0</accession>
<dbReference type="Pfam" id="PF00270">
    <property type="entry name" value="DEAD"/>
    <property type="match status" value="1"/>
</dbReference>
<comment type="function">
    <text evidence="9">ATP-dependent DNA helicase involved in DNA damage repair by homologous recombination and in genome maintenance. Capable of unwinding D-loops. Plays a role in limiting crossover recombinants during mitotic DNA double-strand break (DSB) repair. Component of a FANCM-MHF complex which promotes gene conversion at blocked replication forks, probably by reversal of the stalled fork.</text>
</comment>
<dbReference type="RefSeq" id="XP_007880766.1">
    <property type="nucleotide sequence ID" value="XM_007882575.1"/>
</dbReference>
<dbReference type="PROSITE" id="PS51192">
    <property type="entry name" value="HELICASE_ATP_BIND_1"/>
    <property type="match status" value="1"/>
</dbReference>
<dbReference type="HOGENOM" id="CLU_002513_5_0_1"/>
<feature type="compositionally biased region" description="Polar residues" evidence="10">
    <location>
        <begin position="55"/>
        <end position="65"/>
    </location>
</feature>
<dbReference type="InterPro" id="IPR044749">
    <property type="entry name" value="FANCM_DEXDc"/>
</dbReference>
<dbReference type="eggNOG" id="KOG0354">
    <property type="taxonomic scope" value="Eukaryota"/>
</dbReference>
<evidence type="ECO:0000256" key="4">
    <source>
        <dbReference type="ARBA" id="ARBA00022801"/>
    </source>
</evidence>
<evidence type="ECO:0000256" key="1">
    <source>
        <dbReference type="ARBA" id="ARBA00004123"/>
    </source>
</evidence>
<evidence type="ECO:0000256" key="9">
    <source>
        <dbReference type="RuleBase" id="RU367027"/>
    </source>
</evidence>
<proteinExistence type="inferred from homology"/>
<feature type="compositionally biased region" description="Basic residues" evidence="10">
    <location>
        <begin position="1427"/>
        <end position="1436"/>
    </location>
</feature>
<evidence type="ECO:0000313" key="13">
    <source>
        <dbReference type="EMBL" id="EPQ27508.1"/>
    </source>
</evidence>
<dbReference type="EMBL" id="KE361639">
    <property type="protein sequence ID" value="EPQ27508.1"/>
    <property type="molecule type" value="Genomic_DNA"/>
</dbReference>
<feature type="compositionally biased region" description="Acidic residues" evidence="10">
    <location>
        <begin position="956"/>
        <end position="971"/>
    </location>
</feature>
<feature type="region of interest" description="Disordered" evidence="10">
    <location>
        <begin position="1247"/>
        <end position="1495"/>
    </location>
</feature>
<comment type="subcellular location">
    <subcellularLocation>
        <location evidence="1 9">Nucleus</location>
    </subcellularLocation>
</comment>
<dbReference type="GO" id="GO:0009378">
    <property type="term" value="F:four-way junction helicase activity"/>
    <property type="evidence" value="ECO:0007669"/>
    <property type="project" value="TreeGrafter"/>
</dbReference>
<evidence type="ECO:0000256" key="3">
    <source>
        <dbReference type="ARBA" id="ARBA00022741"/>
    </source>
</evidence>
<dbReference type="KEGG" id="pfp:PFL1_05046"/>
<evidence type="ECO:0000256" key="10">
    <source>
        <dbReference type="SAM" id="MobiDB-lite"/>
    </source>
</evidence>
<dbReference type="PROSITE" id="PS51194">
    <property type="entry name" value="HELICASE_CTER"/>
    <property type="match status" value="1"/>
</dbReference>
<dbReference type="SMART" id="SM00487">
    <property type="entry name" value="DEXDc"/>
    <property type="match status" value="1"/>
</dbReference>
<dbReference type="Proteomes" id="UP000053664">
    <property type="component" value="Unassembled WGS sequence"/>
</dbReference>
<dbReference type="GO" id="GO:0000400">
    <property type="term" value="F:four-way junction DNA binding"/>
    <property type="evidence" value="ECO:0007669"/>
    <property type="project" value="TreeGrafter"/>
</dbReference>
<dbReference type="GeneID" id="19319145"/>
<keyword evidence="4" id="KW-0378">Hydrolase</keyword>
<feature type="compositionally biased region" description="Basic and acidic residues" evidence="10">
    <location>
        <begin position="261"/>
        <end position="270"/>
    </location>
</feature>
<dbReference type="OrthoDB" id="164902at2759"/>
<feature type="compositionally biased region" description="Low complexity" evidence="10">
    <location>
        <begin position="1287"/>
        <end position="1308"/>
    </location>
</feature>
<dbReference type="GO" id="GO:0036297">
    <property type="term" value="P:interstrand cross-link repair"/>
    <property type="evidence" value="ECO:0007669"/>
    <property type="project" value="TreeGrafter"/>
</dbReference>
<feature type="compositionally biased region" description="Low complexity" evidence="10">
    <location>
        <begin position="1038"/>
        <end position="1049"/>
    </location>
</feature>
<evidence type="ECO:0000256" key="2">
    <source>
        <dbReference type="ARBA" id="ARBA00009889"/>
    </source>
</evidence>
<keyword evidence="5" id="KW-0347">Helicase</keyword>
<dbReference type="GO" id="GO:0005634">
    <property type="term" value="C:nucleus"/>
    <property type="evidence" value="ECO:0007669"/>
    <property type="project" value="UniProtKB-SubCell"/>
</dbReference>
<dbReference type="GO" id="GO:0045003">
    <property type="term" value="P:double-strand break repair via synthesis-dependent strand annealing"/>
    <property type="evidence" value="ECO:0007669"/>
    <property type="project" value="TreeGrafter"/>
</dbReference>
<feature type="region of interest" description="Disordered" evidence="10">
    <location>
        <begin position="47"/>
        <end position="84"/>
    </location>
</feature>
<dbReference type="EC" id="3.6.4.12" evidence="9"/>
<evidence type="ECO:0000259" key="12">
    <source>
        <dbReference type="PROSITE" id="PS51194"/>
    </source>
</evidence>
<reference evidence="13 14" key="1">
    <citation type="journal article" date="2013" name="Plant Cell">
        <title>The transition from a phytopathogenic smut ancestor to an anamorphic biocontrol agent deciphered by comparative whole-genome analysis.</title>
        <authorList>
            <person name="Lefebvre F."/>
            <person name="Joly D.L."/>
            <person name="Labbe C."/>
            <person name="Teichmann B."/>
            <person name="Linning R."/>
            <person name="Belzile F."/>
            <person name="Bakkeren G."/>
            <person name="Belanger R.R."/>
        </authorList>
    </citation>
    <scope>NUCLEOTIDE SEQUENCE [LARGE SCALE GENOMIC DNA]</scope>
    <source>
        <strain evidence="13 14">PF-1</strain>
    </source>
</reference>
<evidence type="ECO:0000256" key="6">
    <source>
        <dbReference type="ARBA" id="ARBA00022840"/>
    </source>
</evidence>
<keyword evidence="6" id="KW-0067">ATP-binding</keyword>
<feature type="region of interest" description="Disordered" evidence="10">
    <location>
        <begin position="125"/>
        <end position="327"/>
    </location>
</feature>
<feature type="compositionally biased region" description="Polar residues" evidence="10">
    <location>
        <begin position="164"/>
        <end position="187"/>
    </location>
</feature>
<feature type="compositionally biased region" description="Basic and acidic residues" evidence="10">
    <location>
        <begin position="879"/>
        <end position="892"/>
    </location>
</feature>
<dbReference type="PANTHER" id="PTHR14025:SF20">
    <property type="entry name" value="FANCONI ANEMIA GROUP M PROTEIN"/>
    <property type="match status" value="1"/>
</dbReference>
<evidence type="ECO:0000256" key="8">
    <source>
        <dbReference type="ARBA" id="ARBA00047995"/>
    </source>
</evidence>
<evidence type="ECO:0000259" key="11">
    <source>
        <dbReference type="PROSITE" id="PS51192"/>
    </source>
</evidence>
<feature type="compositionally biased region" description="Low complexity" evidence="10">
    <location>
        <begin position="1379"/>
        <end position="1402"/>
    </location>
</feature>
<comment type="subunit">
    <text evidence="9">Interacts with the MHF histone-fold complex to form the FANCM-MHF complex.</text>
</comment>
<dbReference type="GO" id="GO:0005524">
    <property type="term" value="F:ATP binding"/>
    <property type="evidence" value="ECO:0007669"/>
    <property type="project" value="UniProtKB-UniRule"/>
</dbReference>
<evidence type="ECO:0000256" key="7">
    <source>
        <dbReference type="ARBA" id="ARBA00023242"/>
    </source>
</evidence>
<keyword evidence="3" id="KW-0547">Nucleotide-binding</keyword>
<dbReference type="Pfam" id="PF00271">
    <property type="entry name" value="Helicase_C"/>
    <property type="match status" value="1"/>
</dbReference>
<protein>
    <recommendedName>
        <fullName evidence="9">ATP-dependent DNA helicase</fullName>
        <ecNumber evidence="9">3.6.4.12</ecNumber>
    </recommendedName>
</protein>
<dbReference type="GO" id="GO:0043138">
    <property type="term" value="F:3'-5' DNA helicase activity"/>
    <property type="evidence" value="ECO:0007669"/>
    <property type="project" value="InterPro"/>
</dbReference>
<feature type="domain" description="Helicase C-terminal" evidence="12">
    <location>
        <begin position="717"/>
        <end position="875"/>
    </location>
</feature>
<dbReference type="SUPFAM" id="SSF52540">
    <property type="entry name" value="P-loop containing nucleoside triphosphate hydrolases"/>
    <property type="match status" value="1"/>
</dbReference>
<dbReference type="InterPro" id="IPR039686">
    <property type="entry name" value="FANCM/Mph1-like_ID"/>
</dbReference>
<dbReference type="Gene3D" id="3.40.50.300">
    <property type="entry name" value="P-loop containing nucleotide triphosphate hydrolases"/>
    <property type="match status" value="2"/>
</dbReference>
<feature type="compositionally biased region" description="Low complexity" evidence="10">
    <location>
        <begin position="1074"/>
        <end position="1086"/>
    </location>
</feature>
<dbReference type="InterPro" id="IPR027417">
    <property type="entry name" value="P-loop_NTPase"/>
</dbReference>
<keyword evidence="7" id="KW-0539">Nucleus</keyword>
<dbReference type="GO" id="GO:0016887">
    <property type="term" value="F:ATP hydrolysis activity"/>
    <property type="evidence" value="ECO:0007669"/>
    <property type="project" value="RHEA"/>
</dbReference>
<gene>
    <name evidence="13" type="ORF">PFL1_05046</name>
</gene>
<feature type="compositionally biased region" description="Acidic residues" evidence="10">
    <location>
        <begin position="276"/>
        <end position="289"/>
    </location>
</feature>
<dbReference type="FunFam" id="3.40.50.300:FF:000861">
    <property type="entry name" value="Fanconi anemia, complementation group M"/>
    <property type="match status" value="1"/>
</dbReference>
<dbReference type="CDD" id="cd18033">
    <property type="entry name" value="DEXDc_FANCM"/>
    <property type="match status" value="1"/>
</dbReference>
<comment type="catalytic activity">
    <reaction evidence="8 9">
        <text>ATP + H2O = ADP + phosphate + H(+)</text>
        <dbReference type="Rhea" id="RHEA:13065"/>
        <dbReference type="ChEBI" id="CHEBI:15377"/>
        <dbReference type="ChEBI" id="CHEBI:15378"/>
        <dbReference type="ChEBI" id="CHEBI:30616"/>
        <dbReference type="ChEBI" id="CHEBI:43474"/>
        <dbReference type="ChEBI" id="CHEBI:456216"/>
        <dbReference type="EC" id="3.6.4.12"/>
    </reaction>
</comment>
<sequence>MSDEFDEFDDGLDLAQLDEAELESLERLEKPQPIAAPAVVRSAAIPPANRAALQQRASTSHSSNLPPAASTLARSADDTFDQDDFDDDVLLGIDEIDPPESRAARAHGSSGIPLFFMPSSPDVQPLSAAKADGAGHKLASSRMAAGPSSRPANQIGSARPIGRTLSTSFARTSSGSGPASNRTSSGGHRQMTLFGEAVPSSTPAKILPISPGHISISASSNTSGGVGSNGGLRQRQPTTKQWDRTAYAKSGRMSKNKGKGRARERERDEFGAYVDGDGDDDDDDDDDDNNNNGSDGGQGDWDAKSGWQNKATPAPKVHLPEPAKTIKQQIDREAARTWIYPINMERRDYQYNIVQRSLFNNVLVALPTGLGKTFIAAVVILNFFRWYPEGKIVFLAPTRPLVDQQKIACHGICGLPWNTAIDLTGSTKRALRGDHWKEKRIFYMTPQTFENDLASGACDPSDVVCVVVDEAHRATGKFAYCNVISMLMQTNPHFRVLALTATPGSNAERVQEVIDRLHIGLIEIRTEASLDIRRYVHKKHEEIVRIRLGRDLNAVRDKWGRLMRTHMETLSKHGMLHQRDPMMVHPFAVRSLLSDPRHKAVRAQRPQLFTVIKELAEMATLMQHLLEQSATMFYNRVLTKQRGIDERGKKAGTKKQTMSSNANSTIREIIRELEMMQNEKGQIIHPKMSALRQLVETHFNTHCAQQMLAEDVAGSNGVEGTQHETRVMVFCSFRECVMEIVDYLTSSGLKVTPFVGQATTKNGGKGMSQRDQERVIQQFKNGDFNVLVATSIGEEGLDIGDVDLTVCYEAVKDSVRMLQRVGRTGRKRDGKIVVLMSEGREELNWQQSKDSYKAVQNDINSGLAVELYDDVKRMVPDDIRPEPELKQVDQPKFEPSMVSDGRKAAGKAKATGQKRQRNSDPARNVPEGTLMGFFKASKLTRKRKKSGDGDGGGDGQDGDDGDDDDDDDSSDDPATARRKKLLLSSSQSESEAKGADDDDEADRYIEKLLKRGLFATEPATAESGGSSAPANRGGRRQPSLSATSSAATPSKDRLTPSDSQVSEQRSTRRRLGTRRVSAAPSAPAAPEKTKADCIEILDSSQDVAAASPRTPKLALQESSSANLASDLRSSKPRATAVSFASSTPRPSKKARVVSADSDDEFGSLQVDSDIERQIGDITQAAKPRNTTPTLEAADLAALRSPVLDAAPTSLLLRGDADASATSPLLPDTLASHSEAVGLSVLQHTAEIGVPGPAGDRHEVSSPIKAAGRRRRDDTAARTAAQERGNGSDSDSIVDVASDAEGSRPAGAALRRRAAPRRILATSSQSPPPVGAATMASGPQSAPGTMGPPDSIPRRRARVALPDPDESPLSRPVRPRRRLVPAAAAAAATSDESAEAAGASASSIKTPPLDSQASKKKAKGGAAGANKRAAKTGKKRIGASPTSRALFRYEAERSTDESVHGEGDENDSGLGSSDEDDEDRRYVGHFEPTQAPRGYNQTSVYMGSLLTQNAPTPFKNRLGNRTPFPGLGGRFGQQSPAAAGGGAVGYTQDSQDRYSQDSFVVADDDEIVYDSDIDDDDER</sequence>
<evidence type="ECO:0000313" key="14">
    <source>
        <dbReference type="Proteomes" id="UP000053664"/>
    </source>
</evidence>
<feature type="compositionally biased region" description="Basic and acidic residues" evidence="10">
    <location>
        <begin position="1446"/>
        <end position="1462"/>
    </location>
</feature>
<dbReference type="InterPro" id="IPR001650">
    <property type="entry name" value="Helicase_C-like"/>
</dbReference>
<feature type="region of interest" description="Disordered" evidence="10">
    <location>
        <begin position="1510"/>
        <end position="1557"/>
    </location>
</feature>
<dbReference type="SMART" id="SM00490">
    <property type="entry name" value="HELICc"/>
    <property type="match status" value="1"/>
</dbReference>
<dbReference type="CDD" id="cd12091">
    <property type="entry name" value="FANCM_ID"/>
    <property type="match status" value="1"/>
</dbReference>